<name>A0A4S9B6Q2_AURPU</name>
<evidence type="ECO:0000256" key="1">
    <source>
        <dbReference type="SAM" id="MobiDB-lite"/>
    </source>
</evidence>
<protein>
    <recommendedName>
        <fullName evidence="4">R3H domain-containing protein</fullName>
    </recommendedName>
</protein>
<proteinExistence type="predicted"/>
<gene>
    <name evidence="2" type="ORF">D6D15_06268</name>
</gene>
<sequence length="373" mass="41448">MASYTPTILFLSAQELEQICLFVKSASLAQKLSALNNPHGATLMTMGPDPAERLLSMFEGAAKETLSRHIKDPTQTSTFSLIQSIPLDRNQRREIHNLIRQLSKGTLDSGLDHKTSRINVYLRGTGSSYHKPETQRPRFPQKIAPRTAGPRNVAPRAGFATRSVVAPRAGFATRSVVAPRAGFATRSVIAPRAAPSIILKAEQQQKLDAWNKAAAEQTALNLAARAEAKAAPPMTDFKEMDWVANETFKCTAKPQEEESAEVVAERAERKKNAVPPHMRRAAAKKDLMIRFACFFSFFLVSLDTHEYYNQSAFETLLLLSCCGINSYYEFTMQGTSAQPRTSSDSDVFTSSQWTITAKICLVFAWFEFRTACR</sequence>
<feature type="region of interest" description="Disordered" evidence="1">
    <location>
        <begin position="125"/>
        <end position="154"/>
    </location>
</feature>
<dbReference type="Proteomes" id="UP000304928">
    <property type="component" value="Unassembled WGS sequence"/>
</dbReference>
<organism evidence="2 3">
    <name type="scientific">Aureobasidium pullulans</name>
    <name type="common">Black yeast</name>
    <name type="synonym">Pullularia pullulans</name>
    <dbReference type="NCBI Taxonomy" id="5580"/>
    <lineage>
        <taxon>Eukaryota</taxon>
        <taxon>Fungi</taxon>
        <taxon>Dikarya</taxon>
        <taxon>Ascomycota</taxon>
        <taxon>Pezizomycotina</taxon>
        <taxon>Dothideomycetes</taxon>
        <taxon>Dothideomycetidae</taxon>
        <taxon>Dothideales</taxon>
        <taxon>Saccotheciaceae</taxon>
        <taxon>Aureobasidium</taxon>
    </lineage>
</organism>
<accession>A0A4S9B6Q2</accession>
<dbReference type="AlphaFoldDB" id="A0A4S9B6Q2"/>
<evidence type="ECO:0008006" key="4">
    <source>
        <dbReference type="Google" id="ProtNLM"/>
    </source>
</evidence>
<reference evidence="2 3" key="1">
    <citation type="submission" date="2018-10" db="EMBL/GenBank/DDBJ databases">
        <title>Fifty Aureobasidium pullulans genomes reveal a recombining polyextremotolerant generalist.</title>
        <authorList>
            <person name="Gostincar C."/>
            <person name="Turk M."/>
            <person name="Zajc J."/>
            <person name="Gunde-Cimerman N."/>
        </authorList>
    </citation>
    <scope>NUCLEOTIDE SEQUENCE [LARGE SCALE GENOMIC DNA]</scope>
    <source>
        <strain evidence="2 3">EXF-10507</strain>
    </source>
</reference>
<dbReference type="EMBL" id="QZAR01000111">
    <property type="protein sequence ID" value="THW88026.1"/>
    <property type="molecule type" value="Genomic_DNA"/>
</dbReference>
<evidence type="ECO:0000313" key="2">
    <source>
        <dbReference type="EMBL" id="THW88026.1"/>
    </source>
</evidence>
<comment type="caution">
    <text evidence="2">The sequence shown here is derived from an EMBL/GenBank/DDBJ whole genome shotgun (WGS) entry which is preliminary data.</text>
</comment>
<evidence type="ECO:0000313" key="3">
    <source>
        <dbReference type="Proteomes" id="UP000304928"/>
    </source>
</evidence>